<dbReference type="SUPFAM" id="SSF46785">
    <property type="entry name" value="Winged helix' DNA-binding domain"/>
    <property type="match status" value="1"/>
</dbReference>
<dbReference type="Proteomes" id="UP000002358">
    <property type="component" value="Unassembled WGS sequence"/>
</dbReference>
<feature type="compositionally biased region" description="Acidic residues" evidence="14">
    <location>
        <begin position="518"/>
        <end position="533"/>
    </location>
</feature>
<feature type="compositionally biased region" description="Low complexity" evidence="14">
    <location>
        <begin position="141"/>
        <end position="163"/>
    </location>
</feature>
<dbReference type="InterPro" id="IPR011765">
    <property type="entry name" value="Pept_M16_N"/>
</dbReference>
<keyword evidence="9" id="KW-0482">Metalloprotease</keyword>
<keyword evidence="7" id="KW-0862">Zinc</keyword>
<dbReference type="InterPro" id="IPR007863">
    <property type="entry name" value="Peptidase_M16_C"/>
</dbReference>
<dbReference type="Pfam" id="PF00250">
    <property type="entry name" value="Forkhead"/>
    <property type="match status" value="1"/>
</dbReference>
<keyword evidence="12 13" id="KW-0539">Nucleus</keyword>
<evidence type="ECO:0000256" key="9">
    <source>
        <dbReference type="ARBA" id="ARBA00023049"/>
    </source>
</evidence>
<evidence type="ECO:0000259" key="15">
    <source>
        <dbReference type="PROSITE" id="PS50039"/>
    </source>
</evidence>
<feature type="region of interest" description="Disordered" evidence="14">
    <location>
        <begin position="512"/>
        <end position="541"/>
    </location>
</feature>
<keyword evidence="8" id="KW-0805">Transcription regulation</keyword>
<dbReference type="PANTHER" id="PTHR43690">
    <property type="entry name" value="NARDILYSIN"/>
    <property type="match status" value="1"/>
</dbReference>
<dbReference type="PANTHER" id="PTHR43690:SF18">
    <property type="entry name" value="INSULIN-DEGRADING ENZYME-RELATED"/>
    <property type="match status" value="1"/>
</dbReference>
<name>A0A7M7T6Q7_NASVI</name>
<dbReference type="KEGG" id="nvi:100114249"/>
<dbReference type="Pfam" id="PF05193">
    <property type="entry name" value="Peptidase_M16_C"/>
    <property type="match status" value="1"/>
</dbReference>
<dbReference type="Gene3D" id="1.10.10.10">
    <property type="entry name" value="Winged helix-like DNA-binding domain superfamily/Winged helix DNA-binding domain"/>
    <property type="match status" value="1"/>
</dbReference>
<dbReference type="PRINTS" id="PR00053">
    <property type="entry name" value="FORKHEAD"/>
</dbReference>
<comment type="similarity">
    <text evidence="2">Belongs to the peptidase M16 family.</text>
</comment>
<dbReference type="GO" id="GO:0046872">
    <property type="term" value="F:metal ion binding"/>
    <property type="evidence" value="ECO:0007669"/>
    <property type="project" value="UniProtKB-KW"/>
</dbReference>
<evidence type="ECO:0000256" key="8">
    <source>
        <dbReference type="ARBA" id="ARBA00023015"/>
    </source>
</evidence>
<dbReference type="EnsemblMetazoa" id="XM_031922417">
    <property type="protein sequence ID" value="XP_031778277"/>
    <property type="gene ID" value="LOC100114249"/>
</dbReference>
<evidence type="ECO:0000256" key="14">
    <source>
        <dbReference type="SAM" id="MobiDB-lite"/>
    </source>
</evidence>
<dbReference type="GO" id="GO:0003700">
    <property type="term" value="F:DNA-binding transcription factor activity"/>
    <property type="evidence" value="ECO:0007669"/>
    <property type="project" value="InterPro"/>
</dbReference>
<organism evidence="16 17">
    <name type="scientific">Nasonia vitripennis</name>
    <name type="common">Parasitic wasp</name>
    <dbReference type="NCBI Taxonomy" id="7425"/>
    <lineage>
        <taxon>Eukaryota</taxon>
        <taxon>Metazoa</taxon>
        <taxon>Ecdysozoa</taxon>
        <taxon>Arthropoda</taxon>
        <taxon>Hexapoda</taxon>
        <taxon>Insecta</taxon>
        <taxon>Pterygota</taxon>
        <taxon>Neoptera</taxon>
        <taxon>Endopterygota</taxon>
        <taxon>Hymenoptera</taxon>
        <taxon>Apocrita</taxon>
        <taxon>Proctotrupomorpha</taxon>
        <taxon>Chalcidoidea</taxon>
        <taxon>Pteromalidae</taxon>
        <taxon>Pteromalinae</taxon>
        <taxon>Nasonia</taxon>
    </lineage>
</organism>
<evidence type="ECO:0000313" key="16">
    <source>
        <dbReference type="EnsemblMetazoa" id="XP_031778277"/>
    </source>
</evidence>
<dbReference type="InterPro" id="IPR030456">
    <property type="entry name" value="TF_fork_head_CS_2"/>
</dbReference>
<evidence type="ECO:0000256" key="11">
    <source>
        <dbReference type="ARBA" id="ARBA00023163"/>
    </source>
</evidence>
<keyword evidence="10 13" id="KW-0238">DNA-binding</keyword>
<dbReference type="PROSITE" id="PS00143">
    <property type="entry name" value="INSULINASE"/>
    <property type="match status" value="1"/>
</dbReference>
<keyword evidence="11" id="KW-0804">Transcription</keyword>
<dbReference type="GeneID" id="100114249"/>
<dbReference type="GO" id="GO:0043565">
    <property type="term" value="F:sequence-specific DNA binding"/>
    <property type="evidence" value="ECO:0007669"/>
    <property type="project" value="InterPro"/>
</dbReference>
<dbReference type="InterPro" id="IPR032632">
    <property type="entry name" value="Peptidase_M16_M"/>
</dbReference>
<evidence type="ECO:0000256" key="7">
    <source>
        <dbReference type="ARBA" id="ARBA00022833"/>
    </source>
</evidence>
<dbReference type="GO" id="GO:0005737">
    <property type="term" value="C:cytoplasm"/>
    <property type="evidence" value="ECO:0007669"/>
    <property type="project" value="UniProtKB-ARBA"/>
</dbReference>
<evidence type="ECO:0000256" key="1">
    <source>
        <dbReference type="ARBA" id="ARBA00004123"/>
    </source>
</evidence>
<dbReference type="OrthoDB" id="952271at2759"/>
<dbReference type="SMR" id="A0A7M7T6Q7"/>
<feature type="compositionally biased region" description="Acidic residues" evidence="14">
    <location>
        <begin position="201"/>
        <end position="241"/>
    </location>
</feature>
<feature type="region of interest" description="Disordered" evidence="14">
    <location>
        <begin position="133"/>
        <end position="163"/>
    </location>
</feature>
<keyword evidence="4" id="KW-0645">Protease</keyword>
<protein>
    <recommendedName>
        <fullName evidence="15">Fork-head domain-containing protein</fullName>
    </recommendedName>
</protein>
<evidence type="ECO:0000256" key="10">
    <source>
        <dbReference type="ARBA" id="ARBA00023125"/>
    </source>
</evidence>
<dbReference type="InParanoid" id="A0A7M7T6Q7"/>
<evidence type="ECO:0000313" key="17">
    <source>
        <dbReference type="Proteomes" id="UP000002358"/>
    </source>
</evidence>
<dbReference type="PROSITE" id="PS50039">
    <property type="entry name" value="FORK_HEAD_3"/>
    <property type="match status" value="1"/>
</dbReference>
<dbReference type="GO" id="GO:0006508">
    <property type="term" value="P:proteolysis"/>
    <property type="evidence" value="ECO:0007669"/>
    <property type="project" value="UniProtKB-KW"/>
</dbReference>
<dbReference type="InterPro" id="IPR011249">
    <property type="entry name" value="Metalloenz_LuxS/M16"/>
</dbReference>
<dbReference type="Pfam" id="PF16187">
    <property type="entry name" value="Peptidase_M16_M"/>
    <property type="match status" value="1"/>
</dbReference>
<keyword evidence="17" id="KW-1185">Reference proteome</keyword>
<dbReference type="Pfam" id="PF22456">
    <property type="entry name" value="PqqF-like_C_4"/>
    <property type="match status" value="1"/>
</dbReference>
<evidence type="ECO:0000256" key="6">
    <source>
        <dbReference type="ARBA" id="ARBA00022801"/>
    </source>
</evidence>
<dbReference type="SUPFAM" id="SSF63411">
    <property type="entry name" value="LuxS/MPP-like metallohydrolase"/>
    <property type="match status" value="4"/>
</dbReference>
<dbReference type="CDD" id="cd20030">
    <property type="entry name" value="FH_FOXN1-like"/>
    <property type="match status" value="1"/>
</dbReference>
<reference evidence="16" key="1">
    <citation type="submission" date="2021-01" db="UniProtKB">
        <authorList>
            <consortium name="EnsemblMetazoa"/>
        </authorList>
    </citation>
    <scope>IDENTIFICATION</scope>
</reference>
<sequence>MLDTEGRHSSVLDQHQGPCWDPWLTTMDWTLSTDSSFQEIMDFDIKNDIDSVIGGHPELGFNFTELSPLELDDDPVGCNGDLNGWFGSHQSLLNGNSNSSNRSSFFFRYSNFNLDLSDCDAASIMVNPNSVMPHMSSVQRSSPQPASAETTSTAATAAGSPATASKRHFSFALKIEPEPLIGALDQEAESEPERDYANELSESEEEEEEEEEVEEVEEVEEEDDNDNDNEEDDEEDDEEDEPATRPREIGSPAGLKLSIPAALAGQKSKPATLLLPAGSIKTLSPQLIKAAQQQQQALRVNGHNITGIRLQNLKILQSPGNVQQLRRQIYNNNIQLVTQQQTGTTLLQQQQQQSQLAQLAAANCQQQQKRDKELDPLGHDYDEKPYPKPAYSYSCLIAMALKNSQTGSLPVSEIYNFMCEHFPYFKTAPNGWKNSVRHNLSLNKCFEKIEKPAGNGNQRKGCLWAINPAKIAKMDEEVQKWSRKDPLAIKKAMIYPEQLELLERGEIKYVGSGSGGELSEETESSADEAEGPEEAAHPLGGHSLSHLAANSVTDSYDESSQDCDIDVSEQNYDEIDIDENKEALHMQLNISSAKQDSPISLSEYQQHSPSAKRQKTLTGTLQGNYVYQPVTTARRKTPLFLTTGAAAGSFLKIEVYVHIHIQQSCKYRYIDTIFQRMSSCYKLPSLLTKTCIKCNGINEVINRCIMPKRLLQSSSRSKKIKISATLTQNINLTRSKSSRLNLQVDSQSQKIELPRANMTVNNLESEKEAKREIKVEYLDTPIKSESDKKEYRVIKLPNGLTALLISDVNSMKDGACPASLEDGKDKVCSTYVVDGESEEESEDEDDDEEEESDEEDDDDEGAAGSRQIKREEKMAACSLCVGVGSFSDPNKIQGMAHFLEHMVFMGSEKFPQENDFETFIKKRGGSDNASTDCEQTTFYFEVQENHLLPAMDRFAHFFISPLMKRDTITREREAIESEFKMALPSDSNRKEQLFCSLARKNHPATKFPWGNLVTLRDNIDEDELYSELHKFRERHYSAHRMTLAVQARLSLDVLEQYVKDCFSDVPINNLPADDFSKYKGQDSFDNPEFRKLYKIKPIKDVCQVELTWVMPPLHHLYKSKPHQYVSWIVGHEGKGSLINYLRKKMWCLNIFSGNGEGGFEHSSMYALFSLSLVLTDEGHKHFKEVLEAVFSYINLLRREGPQKRIFDEIQQIENINFRFTDEDDPVDYVEALCENMHFYPPADYITGSELFFEYDPESIKNCIDALSPDNVNIILFDKKFNEEEFDKVEPWFQTKYTSSEIPQEWVARWKEIEPLPEFHLPHPNIFITDDFSLIDLPSDIPNYPVKIHHDDKMEVWHRVDAKFRLPECYIYLYLITPFATVSPRFSAMLNIFVEILKQLLVEDLYDATAAELNFQIHTNDKGLTVKVYGFNQKLPLLLRTVIKYIADCHKIATEELFNVMKKEQLKNYYNTFLKPAKLNKEVRLSILTSGFWNSIEKHTAVSDVDFKQFINFAKHLTDHVYIQCLAQGNMTEEDVLKNIFQCIEPLKYGSLLMEERPRIKVYEIPCGEKCCKVKNFNLMDVNSVITNYYQSGLASIKLSALIELLNMIMEEPLFNQLRTIEQLGYNVFCLIRDTYGVLGYSITVCTQANKFTTEHVDERIENFVQYIVNTLKEMSDEEYGFIKESLIKLKQCTDLHLKEEVNRNWSEITREEYIFDRYNKEISAISNVTINELRQWLDNHTINGKNFRKLTVQIVGISNPSKDKESIDNPNLDSESKKYSIRYLTDEGSEKKKPLNYYITNIEDYKSSLIMFSQTSHTSL</sequence>
<keyword evidence="3" id="KW-0217">Developmental protein</keyword>
<dbReference type="InterPro" id="IPR001766">
    <property type="entry name" value="Fork_head_dom"/>
</dbReference>
<dbReference type="Pfam" id="PF00675">
    <property type="entry name" value="Peptidase_M16"/>
    <property type="match status" value="1"/>
</dbReference>
<dbReference type="InterPro" id="IPR001431">
    <property type="entry name" value="Pept_M16_Zn_BS"/>
</dbReference>
<comment type="subcellular location">
    <subcellularLocation>
        <location evidence="1 13">Nucleus</location>
    </subcellularLocation>
</comment>
<dbReference type="InterPro" id="IPR036390">
    <property type="entry name" value="WH_DNA-bd_sf"/>
</dbReference>
<dbReference type="InterPro" id="IPR036388">
    <property type="entry name" value="WH-like_DNA-bd_sf"/>
</dbReference>
<evidence type="ECO:0000256" key="4">
    <source>
        <dbReference type="ARBA" id="ARBA00022670"/>
    </source>
</evidence>
<dbReference type="FunCoup" id="A0A7M7T6Q7">
    <property type="interactions" value="1118"/>
</dbReference>
<dbReference type="RefSeq" id="XP_031778277.1">
    <property type="nucleotide sequence ID" value="XM_031922417.2"/>
</dbReference>
<dbReference type="FunFam" id="1.10.10.10:FF:000122">
    <property type="entry name" value="Forkhead box protein N1"/>
    <property type="match status" value="1"/>
</dbReference>
<feature type="DNA-binding region" description="Fork-head" evidence="13">
    <location>
        <begin position="388"/>
        <end position="485"/>
    </location>
</feature>
<evidence type="ECO:0000256" key="12">
    <source>
        <dbReference type="ARBA" id="ARBA00023242"/>
    </source>
</evidence>
<dbReference type="InterPro" id="IPR054734">
    <property type="entry name" value="PqqF-like_C_4"/>
</dbReference>
<evidence type="ECO:0000256" key="2">
    <source>
        <dbReference type="ARBA" id="ARBA00007261"/>
    </source>
</evidence>
<dbReference type="PROSITE" id="PS00658">
    <property type="entry name" value="FORK_HEAD_2"/>
    <property type="match status" value="1"/>
</dbReference>
<dbReference type="SMART" id="SM00339">
    <property type="entry name" value="FH"/>
    <property type="match status" value="1"/>
</dbReference>
<keyword evidence="6" id="KW-0378">Hydrolase</keyword>
<accession>A0A7M7T6Q7</accession>
<dbReference type="FunFam" id="3.30.830.10:FF:000005">
    <property type="entry name" value="nardilysin isoform X1"/>
    <property type="match status" value="1"/>
</dbReference>
<dbReference type="Gene3D" id="3.30.830.10">
    <property type="entry name" value="Metalloenzyme, LuxS/M16 peptidase-like"/>
    <property type="match status" value="4"/>
</dbReference>
<dbReference type="InterPro" id="IPR050626">
    <property type="entry name" value="Peptidase_M16"/>
</dbReference>
<feature type="region of interest" description="Disordered" evidence="14">
    <location>
        <begin position="186"/>
        <end position="254"/>
    </location>
</feature>
<evidence type="ECO:0000256" key="5">
    <source>
        <dbReference type="ARBA" id="ARBA00022723"/>
    </source>
</evidence>
<feature type="domain" description="Fork-head" evidence="15">
    <location>
        <begin position="388"/>
        <end position="485"/>
    </location>
</feature>
<dbReference type="GO" id="GO:0005634">
    <property type="term" value="C:nucleus"/>
    <property type="evidence" value="ECO:0007669"/>
    <property type="project" value="UniProtKB-SubCell"/>
</dbReference>
<feature type="region of interest" description="Disordered" evidence="14">
    <location>
        <begin position="834"/>
        <end position="868"/>
    </location>
</feature>
<dbReference type="GO" id="GO:0004222">
    <property type="term" value="F:metalloendopeptidase activity"/>
    <property type="evidence" value="ECO:0007669"/>
    <property type="project" value="InterPro"/>
</dbReference>
<evidence type="ECO:0000256" key="13">
    <source>
        <dbReference type="PROSITE-ProRule" id="PRU00089"/>
    </source>
</evidence>
<feature type="compositionally biased region" description="Acidic residues" evidence="14">
    <location>
        <begin position="835"/>
        <end position="861"/>
    </location>
</feature>
<keyword evidence="5" id="KW-0479">Metal-binding</keyword>
<evidence type="ECO:0000256" key="3">
    <source>
        <dbReference type="ARBA" id="ARBA00022473"/>
    </source>
</evidence>
<proteinExistence type="inferred from homology"/>